<dbReference type="SMART" id="SM01103">
    <property type="entry name" value="CRS1_YhbY"/>
    <property type="match status" value="1"/>
</dbReference>
<dbReference type="InterPro" id="IPR035920">
    <property type="entry name" value="YhbY-like_sf"/>
</dbReference>
<dbReference type="GO" id="GO:0003723">
    <property type="term" value="F:RNA binding"/>
    <property type="evidence" value="ECO:0007669"/>
    <property type="project" value="UniProtKB-UniRule"/>
</dbReference>
<dbReference type="PROSITE" id="PS51295">
    <property type="entry name" value="CRM"/>
    <property type="match status" value="1"/>
</dbReference>
<dbReference type="SUPFAM" id="SSF75471">
    <property type="entry name" value="YhbY-like"/>
    <property type="match status" value="1"/>
</dbReference>
<dbReference type="PANTHER" id="PTHR40065:SF3">
    <property type="entry name" value="RNA-BINDING PROTEIN YHBY"/>
    <property type="match status" value="1"/>
</dbReference>
<keyword evidence="1 2" id="KW-0694">RNA-binding</keyword>
<dbReference type="EMBL" id="PEBI01000003">
    <property type="protein sequence ID" value="PJM72928.1"/>
    <property type="molecule type" value="Genomic_DNA"/>
</dbReference>
<dbReference type="Proteomes" id="UP000229095">
    <property type="component" value="Unassembled WGS sequence"/>
</dbReference>
<evidence type="ECO:0000259" key="3">
    <source>
        <dbReference type="PROSITE" id="PS51295"/>
    </source>
</evidence>
<organism evidence="4 5">
    <name type="scientific">Bifidobacterium primatium</name>
    <dbReference type="NCBI Taxonomy" id="2045438"/>
    <lineage>
        <taxon>Bacteria</taxon>
        <taxon>Bacillati</taxon>
        <taxon>Actinomycetota</taxon>
        <taxon>Actinomycetes</taxon>
        <taxon>Bifidobacteriales</taxon>
        <taxon>Bifidobacteriaceae</taxon>
        <taxon>Bifidobacterium</taxon>
    </lineage>
</organism>
<sequence>MALTKKQIKQLRSLGQQLKPELIIGKNGITDATIAQAEESLEAHELIKCSLLEGCGYTAKEAGEEFAERLHADLVQTIGHRFVLYRETSKEGVKKIRLVRE</sequence>
<gene>
    <name evidence="4" type="ORF">CS006_06620</name>
</gene>
<comment type="caution">
    <text evidence="4">The sequence shown here is derived from an EMBL/GenBank/DDBJ whole genome shotgun (WGS) entry which is preliminary data.</text>
</comment>
<evidence type="ECO:0000256" key="1">
    <source>
        <dbReference type="ARBA" id="ARBA00022884"/>
    </source>
</evidence>
<dbReference type="Gene3D" id="3.30.110.60">
    <property type="entry name" value="YhbY-like"/>
    <property type="match status" value="1"/>
</dbReference>
<dbReference type="InterPro" id="IPR001890">
    <property type="entry name" value="RNA-binding_CRM"/>
</dbReference>
<feature type="domain" description="CRM" evidence="3">
    <location>
        <begin position="1"/>
        <end position="97"/>
    </location>
</feature>
<evidence type="ECO:0000256" key="2">
    <source>
        <dbReference type="PROSITE-ProRule" id="PRU00626"/>
    </source>
</evidence>
<dbReference type="Pfam" id="PF01985">
    <property type="entry name" value="CRS1_YhbY"/>
    <property type="match status" value="1"/>
</dbReference>
<name>A0A2M9H7Y9_9BIFI</name>
<dbReference type="InterPro" id="IPR051925">
    <property type="entry name" value="RNA-binding_domain"/>
</dbReference>
<proteinExistence type="predicted"/>
<evidence type="ECO:0000313" key="4">
    <source>
        <dbReference type="EMBL" id="PJM72928.1"/>
    </source>
</evidence>
<dbReference type="RefSeq" id="WP_100511031.1">
    <property type="nucleotide sequence ID" value="NZ_PEBI01000003.1"/>
</dbReference>
<dbReference type="PANTHER" id="PTHR40065">
    <property type="entry name" value="RNA-BINDING PROTEIN YHBY"/>
    <property type="match status" value="1"/>
</dbReference>
<protein>
    <submittedName>
        <fullName evidence="4">Ribosome assembly RNA-binding protein YhbY</fullName>
    </submittedName>
</protein>
<dbReference type="OrthoDB" id="9797519at2"/>
<keyword evidence="5" id="KW-1185">Reference proteome</keyword>
<dbReference type="AlphaFoldDB" id="A0A2M9H7Y9"/>
<evidence type="ECO:0000313" key="5">
    <source>
        <dbReference type="Proteomes" id="UP000229095"/>
    </source>
</evidence>
<accession>A0A2M9H7Y9</accession>
<reference evidence="4 5" key="1">
    <citation type="submission" date="2017-10" db="EMBL/GenBank/DDBJ databases">
        <title>Draft genome sequences of strains TRE 1, TRE 9, TRE H and TRI 7, isolated from tamarins, belonging to four potential novel Bifidobacterium species.</title>
        <authorList>
            <person name="Mattarelli P."/>
            <person name="Modesto M."/>
            <person name="Puglisi E."/>
            <person name="Morelli L."/>
            <person name="Spezio C."/>
            <person name="Bonetti A."/>
            <person name="Sandri C."/>
        </authorList>
    </citation>
    <scope>NUCLEOTIDE SEQUENCE [LARGE SCALE GENOMIC DNA]</scope>
    <source>
        <strain evidence="5">TRE1</strain>
    </source>
</reference>